<keyword evidence="1" id="KW-0677">Repeat</keyword>
<keyword evidence="5" id="KW-1185">Reference proteome</keyword>
<dbReference type="InterPro" id="IPR050230">
    <property type="entry name" value="CALM/Myosin/TropC-like"/>
</dbReference>
<dbReference type="CDD" id="cd00051">
    <property type="entry name" value="EFh"/>
    <property type="match status" value="2"/>
</dbReference>
<dbReference type="PROSITE" id="PS50222">
    <property type="entry name" value="EF_HAND_2"/>
    <property type="match status" value="2"/>
</dbReference>
<dbReference type="SMART" id="SM00054">
    <property type="entry name" value="EFh"/>
    <property type="match status" value="3"/>
</dbReference>
<dbReference type="GO" id="GO:0016460">
    <property type="term" value="C:myosin II complex"/>
    <property type="evidence" value="ECO:0007669"/>
    <property type="project" value="TreeGrafter"/>
</dbReference>
<dbReference type="FunFam" id="1.10.238.10:FF:000001">
    <property type="entry name" value="Calmodulin 1"/>
    <property type="match status" value="1"/>
</dbReference>
<proteinExistence type="predicted"/>
<dbReference type="InterPro" id="IPR002048">
    <property type="entry name" value="EF_hand_dom"/>
</dbReference>
<name>A0AAW2ZIZ4_9EUKA</name>
<dbReference type="InterPro" id="IPR011992">
    <property type="entry name" value="EF-hand-dom_pair"/>
</dbReference>
<dbReference type="InterPro" id="IPR018247">
    <property type="entry name" value="EF_Hand_1_Ca_BS"/>
</dbReference>
<comment type="caution">
    <text evidence="4">The sequence shown here is derived from an EMBL/GenBank/DDBJ whole genome shotgun (WGS) entry which is preliminary data.</text>
</comment>
<dbReference type="PROSITE" id="PS00018">
    <property type="entry name" value="EF_HAND_1"/>
    <property type="match status" value="2"/>
</dbReference>
<organism evidence="4 5">
    <name type="scientific">Acrasis kona</name>
    <dbReference type="NCBI Taxonomy" id="1008807"/>
    <lineage>
        <taxon>Eukaryota</taxon>
        <taxon>Discoba</taxon>
        <taxon>Heterolobosea</taxon>
        <taxon>Tetramitia</taxon>
        <taxon>Eutetramitia</taxon>
        <taxon>Acrasidae</taxon>
        <taxon>Acrasis</taxon>
    </lineage>
</organism>
<evidence type="ECO:0000256" key="2">
    <source>
        <dbReference type="ARBA" id="ARBA00022837"/>
    </source>
</evidence>
<reference evidence="4 5" key="1">
    <citation type="submission" date="2024-03" db="EMBL/GenBank/DDBJ databases">
        <title>The Acrasis kona genome and developmental transcriptomes reveal deep origins of eukaryotic multicellular pathways.</title>
        <authorList>
            <person name="Sheikh S."/>
            <person name="Fu C.-J."/>
            <person name="Brown M.W."/>
            <person name="Baldauf S.L."/>
        </authorList>
    </citation>
    <scope>NUCLEOTIDE SEQUENCE [LARGE SCALE GENOMIC DNA]</scope>
    <source>
        <strain evidence="4 5">ATCC MYA-3509</strain>
    </source>
</reference>
<evidence type="ECO:0000256" key="1">
    <source>
        <dbReference type="ARBA" id="ARBA00022737"/>
    </source>
</evidence>
<keyword evidence="2" id="KW-0106">Calcium</keyword>
<evidence type="ECO:0000313" key="4">
    <source>
        <dbReference type="EMBL" id="KAL0489121.1"/>
    </source>
</evidence>
<feature type="domain" description="EF-hand" evidence="3">
    <location>
        <begin position="77"/>
        <end position="112"/>
    </location>
</feature>
<sequence>MGDLGAEQVKQLKEAFSLFDKNGDGKLTIVEFESVLKSLGFLNDGEIKNHIKSAAKDNQIDFPSFLTVMTKHLKGDAPIEEIQEAFRVFDHNNNGHINAEEFKKLMTSGTGFTATDIEEILKDAEIDDDGDFDYESFVQKIAKSR</sequence>
<dbReference type="EMBL" id="JAOPGA020001514">
    <property type="protein sequence ID" value="KAL0489121.1"/>
    <property type="molecule type" value="Genomic_DNA"/>
</dbReference>
<dbReference type="SUPFAM" id="SSF47473">
    <property type="entry name" value="EF-hand"/>
    <property type="match status" value="1"/>
</dbReference>
<dbReference type="PANTHER" id="PTHR23048:SF0">
    <property type="entry name" value="CALMODULIN LIKE 3"/>
    <property type="match status" value="1"/>
</dbReference>
<dbReference type="Pfam" id="PF13499">
    <property type="entry name" value="EF-hand_7"/>
    <property type="match status" value="1"/>
</dbReference>
<feature type="domain" description="EF-hand" evidence="3">
    <location>
        <begin position="7"/>
        <end position="42"/>
    </location>
</feature>
<gene>
    <name evidence="4" type="ORF">AKO1_009052</name>
</gene>
<dbReference type="Pfam" id="PF13405">
    <property type="entry name" value="EF-hand_6"/>
    <property type="match status" value="1"/>
</dbReference>
<accession>A0AAW2ZIZ4</accession>
<dbReference type="Proteomes" id="UP001431209">
    <property type="component" value="Unassembled WGS sequence"/>
</dbReference>
<evidence type="ECO:0000259" key="3">
    <source>
        <dbReference type="PROSITE" id="PS50222"/>
    </source>
</evidence>
<dbReference type="AlphaFoldDB" id="A0AAW2ZIZ4"/>
<dbReference type="PANTHER" id="PTHR23048">
    <property type="entry name" value="MYOSIN LIGHT CHAIN 1, 3"/>
    <property type="match status" value="1"/>
</dbReference>
<dbReference type="GO" id="GO:0005509">
    <property type="term" value="F:calcium ion binding"/>
    <property type="evidence" value="ECO:0007669"/>
    <property type="project" value="InterPro"/>
</dbReference>
<evidence type="ECO:0000313" key="5">
    <source>
        <dbReference type="Proteomes" id="UP001431209"/>
    </source>
</evidence>
<protein>
    <submittedName>
        <fullName evidence="4">Calmodulin</fullName>
    </submittedName>
</protein>
<dbReference type="Gene3D" id="1.10.238.10">
    <property type="entry name" value="EF-hand"/>
    <property type="match status" value="2"/>
</dbReference>